<evidence type="ECO:0000313" key="3">
    <source>
        <dbReference type="Proteomes" id="UP000471293"/>
    </source>
</evidence>
<evidence type="ECO:0000313" key="2">
    <source>
        <dbReference type="EMBL" id="NEA18975.1"/>
    </source>
</evidence>
<dbReference type="EMBL" id="JAAGLQ010000569">
    <property type="protein sequence ID" value="NEA18975.1"/>
    <property type="molecule type" value="Genomic_DNA"/>
</dbReference>
<gene>
    <name evidence="2" type="ORF">G3I29_26450</name>
</gene>
<protein>
    <submittedName>
        <fullName evidence="2">Uncharacterized protein</fullName>
    </submittedName>
</protein>
<dbReference type="RefSeq" id="WP_164348156.1">
    <property type="nucleotide sequence ID" value="NZ_JAAGLQ010000569.1"/>
</dbReference>
<name>A0A6N9UDG1_STRHA</name>
<dbReference type="AlphaFoldDB" id="A0A6N9UDG1"/>
<feature type="region of interest" description="Disordered" evidence="1">
    <location>
        <begin position="1"/>
        <end position="26"/>
    </location>
</feature>
<feature type="region of interest" description="Disordered" evidence="1">
    <location>
        <begin position="74"/>
        <end position="112"/>
    </location>
</feature>
<accession>A0A6N9UDG1</accession>
<dbReference type="Proteomes" id="UP000471293">
    <property type="component" value="Unassembled WGS sequence"/>
</dbReference>
<evidence type="ECO:0000256" key="1">
    <source>
        <dbReference type="SAM" id="MobiDB-lite"/>
    </source>
</evidence>
<organism evidence="2 3">
    <name type="scientific">Streptomyces halstedii</name>
    <dbReference type="NCBI Taxonomy" id="1944"/>
    <lineage>
        <taxon>Bacteria</taxon>
        <taxon>Bacillati</taxon>
        <taxon>Actinomycetota</taxon>
        <taxon>Actinomycetes</taxon>
        <taxon>Kitasatosporales</taxon>
        <taxon>Streptomycetaceae</taxon>
        <taxon>Streptomyces</taxon>
    </lineage>
</organism>
<reference evidence="2 3" key="1">
    <citation type="submission" date="2020-01" db="EMBL/GenBank/DDBJ databases">
        <title>Insect and environment-associated Actinomycetes.</title>
        <authorList>
            <person name="Currrie C."/>
            <person name="Chevrette M."/>
            <person name="Carlson C."/>
            <person name="Stubbendieck R."/>
            <person name="Wendt-Pienkowski E."/>
        </authorList>
    </citation>
    <scope>NUCLEOTIDE SEQUENCE [LARGE SCALE GENOMIC DNA]</scope>
    <source>
        <strain evidence="2 3">SID11342</strain>
    </source>
</reference>
<proteinExistence type="predicted"/>
<sequence>MKHEEIEPTDAAACDDEAQAQAQREKNTTCEGILVRRDQIWENLDTRHSERHVVIETVADGEAQVRDHYGTKRSTLSVSRMHRHSAGLRLVMPGELKYGTRTTSPNERTESR</sequence>
<comment type="caution">
    <text evidence="2">The sequence shown here is derived from an EMBL/GenBank/DDBJ whole genome shotgun (WGS) entry which is preliminary data.</text>
</comment>